<accession>A0A843X570</accession>
<name>A0A843X570_COLES</name>
<reference evidence="13" key="1">
    <citation type="submission" date="2017-07" db="EMBL/GenBank/DDBJ databases">
        <title>Taro Niue Genome Assembly and Annotation.</title>
        <authorList>
            <person name="Atibalentja N."/>
            <person name="Keating K."/>
            <person name="Fields C.J."/>
        </authorList>
    </citation>
    <scope>NUCLEOTIDE SEQUENCE</scope>
    <source>
        <strain evidence="13">Niue_2</strain>
        <tissue evidence="13">Leaf</tissue>
    </source>
</reference>
<organism evidence="13 14">
    <name type="scientific">Colocasia esculenta</name>
    <name type="common">Wild taro</name>
    <name type="synonym">Arum esculentum</name>
    <dbReference type="NCBI Taxonomy" id="4460"/>
    <lineage>
        <taxon>Eukaryota</taxon>
        <taxon>Viridiplantae</taxon>
        <taxon>Streptophyta</taxon>
        <taxon>Embryophyta</taxon>
        <taxon>Tracheophyta</taxon>
        <taxon>Spermatophyta</taxon>
        <taxon>Magnoliopsida</taxon>
        <taxon>Liliopsida</taxon>
        <taxon>Araceae</taxon>
        <taxon>Aroideae</taxon>
        <taxon>Colocasieae</taxon>
        <taxon>Colocasia</taxon>
    </lineage>
</organism>
<comment type="caution">
    <text evidence="10">Lacks conserved residue(s) required for the propagation of feature annotation.</text>
</comment>
<dbReference type="GO" id="GO:0034440">
    <property type="term" value="P:lipid oxidation"/>
    <property type="evidence" value="ECO:0007669"/>
    <property type="project" value="InterPro"/>
</dbReference>
<keyword evidence="9" id="KW-0275">Fatty acid biosynthesis</keyword>
<dbReference type="InterPro" id="IPR042057">
    <property type="entry name" value="Lipoxy_PLAT/LH2"/>
</dbReference>
<dbReference type="Pfam" id="PF00305">
    <property type="entry name" value="Lipoxygenase"/>
    <property type="match status" value="1"/>
</dbReference>
<dbReference type="PANTHER" id="PTHR11771">
    <property type="entry name" value="LIPOXYGENASE"/>
    <property type="match status" value="1"/>
</dbReference>
<protein>
    <recommendedName>
        <fullName evidence="15">Lipoxygenase</fullName>
    </recommendedName>
</protein>
<dbReference type="GO" id="GO:0006633">
    <property type="term" value="P:fatty acid biosynthetic process"/>
    <property type="evidence" value="ECO:0007669"/>
    <property type="project" value="UniProtKB-KW"/>
</dbReference>
<feature type="domain" description="PLAT" evidence="11">
    <location>
        <begin position="92"/>
        <end position="228"/>
    </location>
</feature>
<dbReference type="SUPFAM" id="SSF48484">
    <property type="entry name" value="Lipoxigenase"/>
    <property type="match status" value="1"/>
</dbReference>
<dbReference type="SUPFAM" id="SSF49723">
    <property type="entry name" value="Lipase/lipooxygenase domain (PLAT/LH2 domain)"/>
    <property type="match status" value="1"/>
</dbReference>
<dbReference type="FunFam" id="4.10.375.10:FF:000001">
    <property type="entry name" value="Lipoxygenase"/>
    <property type="match status" value="1"/>
</dbReference>
<dbReference type="InterPro" id="IPR001024">
    <property type="entry name" value="PLAT/LH2_dom"/>
</dbReference>
<evidence type="ECO:0000256" key="3">
    <source>
        <dbReference type="ARBA" id="ARBA00022723"/>
    </source>
</evidence>
<keyword evidence="5" id="KW-0276">Fatty acid metabolism</keyword>
<evidence type="ECO:0000256" key="7">
    <source>
        <dbReference type="ARBA" id="ARBA00023002"/>
    </source>
</evidence>
<evidence type="ECO:0000259" key="11">
    <source>
        <dbReference type="PROSITE" id="PS50095"/>
    </source>
</evidence>
<keyword evidence="6" id="KW-0223">Dioxygenase</keyword>
<keyword evidence="8" id="KW-0443">Lipid metabolism</keyword>
<evidence type="ECO:0000256" key="1">
    <source>
        <dbReference type="ARBA" id="ARBA00009419"/>
    </source>
</evidence>
<evidence type="ECO:0000256" key="4">
    <source>
        <dbReference type="ARBA" id="ARBA00022767"/>
    </source>
</evidence>
<gene>
    <name evidence="13" type="ORF">Taro_048393</name>
</gene>
<evidence type="ECO:0000313" key="14">
    <source>
        <dbReference type="Proteomes" id="UP000652761"/>
    </source>
</evidence>
<dbReference type="InterPro" id="IPR036226">
    <property type="entry name" value="LipOase_C_sf"/>
</dbReference>
<dbReference type="GO" id="GO:0046872">
    <property type="term" value="F:metal ion binding"/>
    <property type="evidence" value="ECO:0007669"/>
    <property type="project" value="UniProtKB-KW"/>
</dbReference>
<sequence>MAISRGILGPPVLERSSSLAIPSSMSRFLHGGGDSVRREGLCLYADPLPARRSRTCSSSTSSSKRKVAVVKAAVRERVANVAGAEDPVKLKVRASVTIRKKAKEDIRETITRQWDALSDKIGWNVVLQLVSEDIDPKNKNAKKSGEAVLKDWSEKMNTKGDRVICTAEFTVDSAFGVPGAITVLNRHQKEFFLESIVVEGFPGDPVHFPCNSWVQSSRDHPKRRVFFYNKPFLPSETPPGLVKLREEELKELRGDGTSVRKLSDRIYDYDVYNDLGNPDKGMDLARPVLGGKEIPYPRRCRTGRPATDADLRAESRVEKPHPVYVPRDEAFDELKQGAFLAGRLRAVLHSLVPSIMATISADKHDFGSFHDVDSLYKEGLLLKMGLQDHLLRKIPLVRQIQDSSQGLLRYDTPTILASHDDRGLNGCT</sequence>
<keyword evidence="4" id="KW-0925">Oxylipin biosynthesis</keyword>
<dbReference type="Pfam" id="PF01477">
    <property type="entry name" value="PLAT"/>
    <property type="match status" value="1"/>
</dbReference>
<evidence type="ECO:0000256" key="5">
    <source>
        <dbReference type="ARBA" id="ARBA00022832"/>
    </source>
</evidence>
<dbReference type="InterPro" id="IPR013819">
    <property type="entry name" value="LipOase_C"/>
</dbReference>
<evidence type="ECO:0000256" key="6">
    <source>
        <dbReference type="ARBA" id="ARBA00022964"/>
    </source>
</evidence>
<dbReference type="PROSITE" id="PS51393">
    <property type="entry name" value="LIPOXYGENASE_3"/>
    <property type="match status" value="1"/>
</dbReference>
<dbReference type="InterPro" id="IPR027433">
    <property type="entry name" value="Lipoxygenase_dom_3"/>
</dbReference>
<dbReference type="PRINTS" id="PR00468">
    <property type="entry name" value="PLTLPOXGNASE"/>
</dbReference>
<evidence type="ECO:0000256" key="8">
    <source>
        <dbReference type="ARBA" id="ARBA00023098"/>
    </source>
</evidence>
<evidence type="ECO:0000256" key="10">
    <source>
        <dbReference type="PROSITE-ProRule" id="PRU00152"/>
    </source>
</evidence>
<dbReference type="InterPro" id="IPR001246">
    <property type="entry name" value="LipOase_plant"/>
</dbReference>
<keyword evidence="7" id="KW-0560">Oxidoreductase</keyword>
<dbReference type="GO" id="GO:0009611">
    <property type="term" value="P:response to wounding"/>
    <property type="evidence" value="ECO:0007669"/>
    <property type="project" value="UniProtKB-ARBA"/>
</dbReference>
<comment type="caution">
    <text evidence="13">The sequence shown here is derived from an EMBL/GenBank/DDBJ whole genome shotgun (WGS) entry which is preliminary data.</text>
</comment>
<dbReference type="GO" id="GO:0031408">
    <property type="term" value="P:oxylipin biosynthetic process"/>
    <property type="evidence" value="ECO:0007669"/>
    <property type="project" value="UniProtKB-KW"/>
</dbReference>
<dbReference type="GO" id="GO:0016702">
    <property type="term" value="F:oxidoreductase activity, acting on single donors with incorporation of molecular oxygen, incorporation of two atoms of oxygen"/>
    <property type="evidence" value="ECO:0007669"/>
    <property type="project" value="InterPro"/>
</dbReference>
<dbReference type="Gene3D" id="2.60.60.20">
    <property type="entry name" value="PLAT/LH2 domain"/>
    <property type="match status" value="1"/>
</dbReference>
<dbReference type="PROSITE" id="PS50095">
    <property type="entry name" value="PLAT"/>
    <property type="match status" value="1"/>
</dbReference>
<dbReference type="Gene3D" id="4.10.375.10">
    <property type="entry name" value="Lipoxygenase-1, Domain 2"/>
    <property type="match status" value="1"/>
</dbReference>
<dbReference type="EMBL" id="NMUH01006520">
    <property type="protein sequence ID" value="MQM15448.1"/>
    <property type="molecule type" value="Genomic_DNA"/>
</dbReference>
<dbReference type="Proteomes" id="UP000652761">
    <property type="component" value="Unassembled WGS sequence"/>
</dbReference>
<dbReference type="SMART" id="SM00308">
    <property type="entry name" value="LH2"/>
    <property type="match status" value="1"/>
</dbReference>
<dbReference type="InterPro" id="IPR036392">
    <property type="entry name" value="PLAT/LH2_dom_sf"/>
</dbReference>
<keyword evidence="2" id="KW-0444">Lipid biosynthesis</keyword>
<evidence type="ECO:0008006" key="15">
    <source>
        <dbReference type="Google" id="ProtNLM"/>
    </source>
</evidence>
<dbReference type="CDD" id="cd01751">
    <property type="entry name" value="PLAT_LH2"/>
    <property type="match status" value="1"/>
</dbReference>
<proteinExistence type="inferred from homology"/>
<keyword evidence="3" id="KW-0479">Metal-binding</keyword>
<evidence type="ECO:0000313" key="13">
    <source>
        <dbReference type="EMBL" id="MQM15448.1"/>
    </source>
</evidence>
<evidence type="ECO:0000259" key="12">
    <source>
        <dbReference type="PROSITE" id="PS51393"/>
    </source>
</evidence>
<dbReference type="AlphaFoldDB" id="A0A843X570"/>
<dbReference type="OrthoDB" id="407298at2759"/>
<keyword evidence="14" id="KW-1185">Reference proteome</keyword>
<dbReference type="InterPro" id="IPR000907">
    <property type="entry name" value="LipOase"/>
</dbReference>
<evidence type="ECO:0000256" key="9">
    <source>
        <dbReference type="ARBA" id="ARBA00023160"/>
    </source>
</evidence>
<comment type="similarity">
    <text evidence="1">Belongs to the lipoxygenase family.</text>
</comment>
<dbReference type="Gene3D" id="4.10.372.10">
    <property type="entry name" value="Lipoxygenase-1, Domain 3"/>
    <property type="match status" value="1"/>
</dbReference>
<feature type="domain" description="Lipoxygenase" evidence="12">
    <location>
        <begin position="231"/>
        <end position="428"/>
    </location>
</feature>
<evidence type="ECO:0000256" key="2">
    <source>
        <dbReference type="ARBA" id="ARBA00022516"/>
    </source>
</evidence>